<dbReference type="InterPro" id="IPR023606">
    <property type="entry name" value="CoA-Trfase_III_dom_1_sf"/>
</dbReference>
<evidence type="ECO:0000313" key="1">
    <source>
        <dbReference type="EMBL" id="QIS18920.1"/>
    </source>
</evidence>
<dbReference type="AlphaFoldDB" id="A0A6G9Z0F8"/>
<dbReference type="EMBL" id="CP046173">
    <property type="protein sequence ID" value="QIS18920.1"/>
    <property type="molecule type" value="Genomic_DNA"/>
</dbReference>
<name>A0A6G9Z0F8_9NOCA</name>
<sequence>MSRAQFAALCDELDHPDLSGPLPSGQVRMADHPSGLRYWVPVASWVRSDVTPRRELAPAPHPGQHTDEILTALGYSGTAIAIPHRDGSITDRWFDGDDYLPD</sequence>
<dbReference type="Gene3D" id="3.40.50.10540">
    <property type="entry name" value="Crotonobetainyl-coa:carnitine coa-transferase, domain 1"/>
    <property type="match status" value="1"/>
</dbReference>
<evidence type="ECO:0000313" key="2">
    <source>
        <dbReference type="Proteomes" id="UP000500953"/>
    </source>
</evidence>
<proteinExistence type="predicted"/>
<dbReference type="SUPFAM" id="SSF89796">
    <property type="entry name" value="CoA-transferase family III (CaiB/BaiF)"/>
    <property type="match status" value="1"/>
</dbReference>
<dbReference type="RefSeq" id="WP_167486233.1">
    <property type="nucleotide sequence ID" value="NZ_CP046173.1"/>
</dbReference>
<gene>
    <name evidence="1" type="ORF">F6W96_12060</name>
</gene>
<organism evidence="1 2">
    <name type="scientific">Nocardia terpenica</name>
    <dbReference type="NCBI Taxonomy" id="455432"/>
    <lineage>
        <taxon>Bacteria</taxon>
        <taxon>Bacillati</taxon>
        <taxon>Actinomycetota</taxon>
        <taxon>Actinomycetes</taxon>
        <taxon>Mycobacteriales</taxon>
        <taxon>Nocardiaceae</taxon>
        <taxon>Nocardia</taxon>
    </lineage>
</organism>
<dbReference type="Proteomes" id="UP000500953">
    <property type="component" value="Chromosome"/>
</dbReference>
<protein>
    <submittedName>
        <fullName evidence="1">Uncharacterized protein</fullName>
    </submittedName>
</protein>
<accession>A0A6G9Z0F8</accession>
<reference evidence="1 2" key="1">
    <citation type="journal article" date="2019" name="ACS Chem. Biol.">
        <title>Identification and Mobilization of a Cryptic Antibiotic Biosynthesis Gene Locus from a Human-Pathogenic Nocardia Isolate.</title>
        <authorList>
            <person name="Herisse M."/>
            <person name="Ishida K."/>
            <person name="Porter J.L."/>
            <person name="Howden B."/>
            <person name="Hertweck C."/>
            <person name="Stinear T.P."/>
            <person name="Pidot S.J."/>
        </authorList>
    </citation>
    <scope>NUCLEOTIDE SEQUENCE [LARGE SCALE GENOMIC DNA]</scope>
    <source>
        <strain evidence="1 2">AUSMDU00012715</strain>
    </source>
</reference>